<dbReference type="RefSeq" id="WP_395439037.1">
    <property type="nucleotide sequence ID" value="NZ_JBAWKC010000005.1"/>
</dbReference>
<accession>A0ABW7MXA7</accession>
<sequence length="188" mass="21978">MTLEQLHKELSYVNALRANRLKYAKIILDDLNLLPKLITVMFMTDDKVSCKAAWVFEYVCSEYLYCIVPYLEVFTKNIHKVHFDSAVRPVAKVCEFLAKANYSKEPNPIKSMLLPKHKEYIIETCFDWMITNQKIAVKAYCMNTLYLFGKDNKWIHQELAQILEQDYTGQSAGYKARAKHILKKIKAK</sequence>
<dbReference type="Proteomes" id="UP001610104">
    <property type="component" value="Unassembled WGS sequence"/>
</dbReference>
<dbReference type="EMBL" id="JBAWKC010000005">
    <property type="protein sequence ID" value="MFH6769812.1"/>
    <property type="molecule type" value="Genomic_DNA"/>
</dbReference>
<organism evidence="1 2">
    <name type="scientific">Gaetbulibacter aquiaggeris</name>
    <dbReference type="NCBI Taxonomy" id="1735373"/>
    <lineage>
        <taxon>Bacteria</taxon>
        <taxon>Pseudomonadati</taxon>
        <taxon>Bacteroidota</taxon>
        <taxon>Flavobacteriia</taxon>
        <taxon>Flavobacteriales</taxon>
        <taxon>Flavobacteriaceae</taxon>
        <taxon>Gaetbulibacter</taxon>
    </lineage>
</organism>
<proteinExistence type="predicted"/>
<dbReference type="GO" id="GO:0016829">
    <property type="term" value="F:lyase activity"/>
    <property type="evidence" value="ECO:0007669"/>
    <property type="project" value="UniProtKB-KW"/>
</dbReference>
<keyword evidence="1" id="KW-0456">Lyase</keyword>
<comment type="caution">
    <text evidence="1">The sequence shown here is derived from an EMBL/GenBank/DDBJ whole genome shotgun (WGS) entry which is preliminary data.</text>
</comment>
<protein>
    <submittedName>
        <fullName evidence="1">Adenylosuccinate lyase</fullName>
    </submittedName>
</protein>
<gene>
    <name evidence="1" type="ORF">V8G56_13755</name>
</gene>
<keyword evidence="2" id="KW-1185">Reference proteome</keyword>
<evidence type="ECO:0000313" key="1">
    <source>
        <dbReference type="EMBL" id="MFH6769812.1"/>
    </source>
</evidence>
<evidence type="ECO:0000313" key="2">
    <source>
        <dbReference type="Proteomes" id="UP001610104"/>
    </source>
</evidence>
<name>A0ABW7MXA7_9FLAO</name>
<reference evidence="1 2" key="1">
    <citation type="submission" date="2024-02" db="EMBL/GenBank/DDBJ databases">
        <title>A Gaetbulibacter species isolated from tidal flats and genomic insights of their niches.</title>
        <authorList>
            <person name="Ye Y."/>
        </authorList>
    </citation>
    <scope>NUCLEOTIDE SEQUENCE [LARGE SCALE GENOMIC DNA]</scope>
    <source>
        <strain evidence="1 2">KEM-8</strain>
    </source>
</reference>